<feature type="transmembrane region" description="Helical" evidence="2">
    <location>
        <begin position="309"/>
        <end position="331"/>
    </location>
</feature>
<evidence type="ECO:0000256" key="1">
    <source>
        <dbReference type="SAM" id="MobiDB-lite"/>
    </source>
</evidence>
<keyword evidence="2" id="KW-0472">Membrane</keyword>
<keyword evidence="4" id="KW-1185">Reference proteome</keyword>
<accession>A0A9P6SZI8</accession>
<keyword evidence="2" id="KW-1133">Transmembrane helix</keyword>
<feature type="transmembrane region" description="Helical" evidence="2">
    <location>
        <begin position="14"/>
        <end position="36"/>
    </location>
</feature>
<name>A0A9P6SZI8_9FUNG</name>
<feature type="transmembrane region" description="Helical" evidence="2">
    <location>
        <begin position="149"/>
        <end position="170"/>
    </location>
</feature>
<sequence length="358" mass="40126">MADTTNKKLLRSKFILTAYSLTAAALMGSSIGLVAYQSRQFFFLSQASRHNLLHLPYLPHGYDDYGFNHTHGDHPPSPPHHPPHHPPPPSPFPDHPPPPPPCHQFEQHGHSLLSFFLSTFLPVLAWIGTVFLCAAVINSKEWIPKVVSARKGLLLSQFMFSVFWIMLASIQDVQERLVAQKRSSMEMNPDVETIEDITYIEAAHEFKRHISSLVIPMSVIWYMAVVILGVATGLLITCSNLLERQLNGDQHMADAISKEEQCLMSYEKHDQEKELTMGSEKCQGAGTTATMTTTTTTASSLSRYTKRQCFILVSLIFGLFMSQMKLFEWIIRAQSLDSYHEGTTESVASFLAFVGLVS</sequence>
<proteinExistence type="predicted"/>
<feature type="compositionally biased region" description="Pro residues" evidence="1">
    <location>
        <begin position="75"/>
        <end position="102"/>
    </location>
</feature>
<comment type="caution">
    <text evidence="3">The sequence shown here is derived from an EMBL/GenBank/DDBJ whole genome shotgun (WGS) entry which is preliminary data.</text>
</comment>
<dbReference type="EMBL" id="JAAAID010000854">
    <property type="protein sequence ID" value="KAG0013371.1"/>
    <property type="molecule type" value="Genomic_DNA"/>
</dbReference>
<evidence type="ECO:0000313" key="4">
    <source>
        <dbReference type="Proteomes" id="UP000703661"/>
    </source>
</evidence>
<organism evidence="3 4">
    <name type="scientific">Entomortierella chlamydospora</name>
    <dbReference type="NCBI Taxonomy" id="101097"/>
    <lineage>
        <taxon>Eukaryota</taxon>
        <taxon>Fungi</taxon>
        <taxon>Fungi incertae sedis</taxon>
        <taxon>Mucoromycota</taxon>
        <taxon>Mortierellomycotina</taxon>
        <taxon>Mortierellomycetes</taxon>
        <taxon>Mortierellales</taxon>
        <taxon>Mortierellaceae</taxon>
        <taxon>Entomortierella</taxon>
    </lineage>
</organism>
<dbReference type="AlphaFoldDB" id="A0A9P6SZI8"/>
<feature type="non-terminal residue" evidence="3">
    <location>
        <position position="358"/>
    </location>
</feature>
<dbReference type="Proteomes" id="UP000703661">
    <property type="component" value="Unassembled WGS sequence"/>
</dbReference>
<evidence type="ECO:0000256" key="2">
    <source>
        <dbReference type="SAM" id="Phobius"/>
    </source>
</evidence>
<reference evidence="3" key="1">
    <citation type="journal article" date="2020" name="Fungal Divers.">
        <title>Resolving the Mortierellaceae phylogeny through synthesis of multi-gene phylogenetics and phylogenomics.</title>
        <authorList>
            <person name="Vandepol N."/>
            <person name="Liber J."/>
            <person name="Desiro A."/>
            <person name="Na H."/>
            <person name="Kennedy M."/>
            <person name="Barry K."/>
            <person name="Grigoriev I.V."/>
            <person name="Miller A.N."/>
            <person name="O'Donnell K."/>
            <person name="Stajich J.E."/>
            <person name="Bonito G."/>
        </authorList>
    </citation>
    <scope>NUCLEOTIDE SEQUENCE</scope>
    <source>
        <strain evidence="3">NRRL 2769</strain>
    </source>
</reference>
<evidence type="ECO:0000313" key="3">
    <source>
        <dbReference type="EMBL" id="KAG0013371.1"/>
    </source>
</evidence>
<keyword evidence="2" id="KW-0812">Transmembrane</keyword>
<feature type="region of interest" description="Disordered" evidence="1">
    <location>
        <begin position="68"/>
        <end position="103"/>
    </location>
</feature>
<gene>
    <name evidence="3" type="ORF">BGZ80_011114</name>
</gene>
<feature type="transmembrane region" description="Helical" evidence="2">
    <location>
        <begin position="219"/>
        <end position="242"/>
    </location>
</feature>
<protein>
    <submittedName>
        <fullName evidence="3">Uncharacterized protein</fullName>
    </submittedName>
</protein>
<feature type="transmembrane region" description="Helical" evidence="2">
    <location>
        <begin position="115"/>
        <end position="137"/>
    </location>
</feature>